<feature type="transmembrane region" description="Helical" evidence="1">
    <location>
        <begin position="338"/>
        <end position="358"/>
    </location>
</feature>
<evidence type="ECO:0000313" key="2">
    <source>
        <dbReference type="EMBL" id="BCI63994.1"/>
    </source>
</evidence>
<feature type="transmembrane region" description="Helical" evidence="1">
    <location>
        <begin position="114"/>
        <end position="134"/>
    </location>
</feature>
<feature type="transmembrane region" description="Helical" evidence="1">
    <location>
        <begin position="591"/>
        <end position="610"/>
    </location>
</feature>
<feature type="transmembrane region" description="Helical" evidence="1">
    <location>
        <begin position="219"/>
        <end position="236"/>
    </location>
</feature>
<dbReference type="PANTHER" id="PTHR16214">
    <property type="entry name" value="TRANSMEMBRANE PROTEIN 260"/>
    <property type="match status" value="1"/>
</dbReference>
<protein>
    <submittedName>
        <fullName evidence="2">Membrane protein</fullName>
    </submittedName>
</protein>
<dbReference type="EMBL" id="AP023322">
    <property type="protein sequence ID" value="BCI63994.1"/>
    <property type="molecule type" value="Genomic_DNA"/>
</dbReference>
<dbReference type="AlphaFoldDB" id="A0A7G1HZX0"/>
<sequence>MKQYKLLNNLFGWLVFAISAVVYIMTLEPTASFWDCGEFISSAYKLEVGHPPGNPIFMLTARFFANFASGPDQVAYMVNLMSGLLSAATILLLFWTITHLACKIVLKEENQISVAQMIVILGCGLVGSLAYAFSDTFWFSAVEGEVYAYSSFCTALVFWLILKWERVADEPHSDRYIVLIAYLIGVSIAVHLLNLLCIPAIVLVFYYRKFKNTNAKGSLLALILSFGIIVLLLYGLVPGFVKVAGWVELLFVNVLHAPYNTGVVVYFFVVIAAIVWGIYETYKQRSDKKIKLSFLVSVMLVGLPFIGNSIWLGIFLSAILAIYLFYFQKTVALRVMNTILVCIMVIFIGYSSYALIVIRSSANTPMDQNSPEDVFTLASYLNREQYGDRPLLYGNTFVSDVARDRDGSVLVDEGPAIWRRAIKNSDKERDKYVIIDHKKDYQYTPELNMLFPRMYSTSPSHVEAYKEWTNFKGKPVRVTDPNGDSRVVMKPTFSENLKFFLDYQLNHMYWRYFMWNFVGRQNDIQGHGEVNKGNWISGFNFIDKHIAGDQSLLPPDLANNKGHNVFYFLPLILGLVGLFFQAYSGKKGIESFWVTFFLFFMTGIAIVIYLNQTPYQPRERDYAYAGSFYAFAIWIGLGVAAIYKGLNRFVPSIPAAAIASLLCLFVPIQMVSQTWDDHDRSGRYACRDFGKNYLSCIEEDGIIFTNGDNDTFPLWYAQETEGYRTDVRVCNLSYLQTDWYIDQMKSQAYKSDPLPISMTKQQYGNGKRDYAYLYDVYRQPMSVDEAFSVLLSDEDWSKTIPNYPGKINYIPAEKLYIPIDSAAVVKAGIVPDSLRDSIPSQMIFDFKGKNTLTLNEIAILDMINTNAKNGWKRPIYYAVTVGPDMFMNMRPYFSRVGLAYRITPVKGDNDGSIDSEKMYDNMMNKFEWGGIDNPDVYLDENIRRMCYTLRMMFVDLIDQLIAEGKNDKALKALDYSMEKIPSTAIPHDYISIQMANDYYHLGQTEKATALLKEIADNSMSYLRWYTTLTANQLRSVNRDMQMHQFIMIRNVLPIFLGQNQKDLAMKYIQELKEVNLDPTSVLKEMIGE</sequence>
<keyword evidence="1" id="KW-0472">Membrane</keyword>
<keyword evidence="1" id="KW-1133">Transmembrane helix</keyword>
<dbReference type="Proteomes" id="UP000594042">
    <property type="component" value="Chromosome"/>
</dbReference>
<feature type="transmembrane region" description="Helical" evidence="1">
    <location>
        <begin position="146"/>
        <end position="164"/>
    </location>
</feature>
<feature type="transmembrane region" description="Helical" evidence="1">
    <location>
        <begin position="80"/>
        <end position="102"/>
    </location>
</feature>
<dbReference type="InterPro" id="IPR052724">
    <property type="entry name" value="GT117_domain-containing"/>
</dbReference>
<dbReference type="KEGG" id="copr:Cop2CBH44_23470"/>
<proteinExistence type="predicted"/>
<dbReference type="InterPro" id="IPR021280">
    <property type="entry name" value="TMEM260-like"/>
</dbReference>
<gene>
    <name evidence="2" type="ORF">Cop2CBH44_23470</name>
</gene>
<dbReference type="Pfam" id="PF11028">
    <property type="entry name" value="TMEM260-like"/>
    <property type="match status" value="1"/>
</dbReference>
<feature type="transmembrane region" description="Helical" evidence="1">
    <location>
        <begin position="265"/>
        <end position="282"/>
    </location>
</feature>
<feature type="transmembrane region" description="Helical" evidence="1">
    <location>
        <begin position="294"/>
        <end position="326"/>
    </location>
</feature>
<feature type="transmembrane region" description="Helical" evidence="1">
    <location>
        <begin position="176"/>
        <end position="207"/>
    </location>
</feature>
<organism evidence="2 3">
    <name type="scientific">Coprobacter secundus subsp. similis</name>
    <dbReference type="NCBI Taxonomy" id="2751153"/>
    <lineage>
        <taxon>Bacteria</taxon>
        <taxon>Pseudomonadati</taxon>
        <taxon>Bacteroidota</taxon>
        <taxon>Bacteroidia</taxon>
        <taxon>Bacteroidales</taxon>
        <taxon>Barnesiellaceae</taxon>
        <taxon>Coprobacter</taxon>
    </lineage>
</organism>
<dbReference type="RefSeq" id="WP_021931639.1">
    <property type="nucleotide sequence ID" value="NZ_AP023322.1"/>
</dbReference>
<dbReference type="PANTHER" id="PTHR16214:SF3">
    <property type="entry name" value="TRANSMEMBRANE PROTEIN 260"/>
    <property type="match status" value="1"/>
</dbReference>
<feature type="transmembrane region" description="Helical" evidence="1">
    <location>
        <begin position="7"/>
        <end position="25"/>
    </location>
</feature>
<evidence type="ECO:0000313" key="3">
    <source>
        <dbReference type="Proteomes" id="UP000594042"/>
    </source>
</evidence>
<name>A0A7G1HZX0_9BACT</name>
<accession>A0A7G1HZX0</accession>
<feature type="transmembrane region" description="Helical" evidence="1">
    <location>
        <begin position="622"/>
        <end position="643"/>
    </location>
</feature>
<reference evidence="3" key="1">
    <citation type="submission" date="2020-07" db="EMBL/GenBank/DDBJ databases">
        <title>Complete genome sequencing of Coprobacter sp. strain 2CBH44.</title>
        <authorList>
            <person name="Sakamoto M."/>
            <person name="Murakami T."/>
            <person name="Mori H."/>
        </authorList>
    </citation>
    <scope>NUCLEOTIDE SEQUENCE [LARGE SCALE GENOMIC DNA]</scope>
    <source>
        <strain evidence="3">2CBH44</strain>
    </source>
</reference>
<evidence type="ECO:0000256" key="1">
    <source>
        <dbReference type="SAM" id="Phobius"/>
    </source>
</evidence>
<feature type="transmembrane region" description="Helical" evidence="1">
    <location>
        <begin position="565"/>
        <end position="585"/>
    </location>
</feature>
<keyword evidence="1" id="KW-0812">Transmembrane</keyword>
<keyword evidence="3" id="KW-1185">Reference proteome</keyword>